<name>A0A091BGH9_9GAMM</name>
<dbReference type="AlphaFoldDB" id="A0A091BGH9"/>
<protein>
    <submittedName>
        <fullName evidence="1">Uncharacterized protein</fullName>
    </submittedName>
</protein>
<dbReference type="Proteomes" id="UP000029391">
    <property type="component" value="Unassembled WGS sequence"/>
</dbReference>
<evidence type="ECO:0000313" key="1">
    <source>
        <dbReference type="EMBL" id="KFN50647.1"/>
    </source>
</evidence>
<proteinExistence type="predicted"/>
<gene>
    <name evidence="1" type="ORF">P873_05665</name>
</gene>
<evidence type="ECO:0000313" key="2">
    <source>
        <dbReference type="Proteomes" id="UP000029391"/>
    </source>
</evidence>
<reference evidence="1 2" key="1">
    <citation type="submission" date="2013-09" db="EMBL/GenBank/DDBJ databases">
        <title>Genome sequencing of Arenimonas composti.</title>
        <authorList>
            <person name="Chen F."/>
            <person name="Wang G."/>
        </authorList>
    </citation>
    <scope>NUCLEOTIDE SEQUENCE [LARGE SCALE GENOMIC DNA]</scope>
    <source>
        <strain evidence="1 2">TR7-09</strain>
    </source>
</reference>
<sequence length="75" mass="8457">MTARNAQRLFDVRDRLRLLHRKCRPDGRADFSRAAIEADRPEGVIHSRDEQIFTGLLLADRREGIGSAGTHRCAG</sequence>
<dbReference type="EMBL" id="AWXU01000017">
    <property type="protein sequence ID" value="KFN50647.1"/>
    <property type="molecule type" value="Genomic_DNA"/>
</dbReference>
<accession>A0A091BGH9</accession>
<comment type="caution">
    <text evidence="1">The sequence shown here is derived from an EMBL/GenBank/DDBJ whole genome shotgun (WGS) entry which is preliminary data.</text>
</comment>
<keyword evidence="2" id="KW-1185">Reference proteome</keyword>
<organism evidence="1 2">
    <name type="scientific">Arenimonas composti TR7-09 = DSM 18010</name>
    <dbReference type="NCBI Taxonomy" id="1121013"/>
    <lineage>
        <taxon>Bacteria</taxon>
        <taxon>Pseudomonadati</taxon>
        <taxon>Pseudomonadota</taxon>
        <taxon>Gammaproteobacteria</taxon>
        <taxon>Lysobacterales</taxon>
        <taxon>Lysobacteraceae</taxon>
        <taxon>Arenimonas</taxon>
    </lineage>
</organism>